<dbReference type="InterPro" id="IPR012910">
    <property type="entry name" value="Plug_dom"/>
</dbReference>
<dbReference type="Pfam" id="PF00593">
    <property type="entry name" value="TonB_dep_Rec_b-barrel"/>
    <property type="match status" value="1"/>
</dbReference>
<keyword evidence="2 8" id="KW-0813">Transport</keyword>
<feature type="domain" description="TonB-dependent receptor-like beta-barrel" evidence="11">
    <location>
        <begin position="209"/>
        <end position="640"/>
    </location>
</feature>
<keyword evidence="4 8" id="KW-0812">Transmembrane</keyword>
<dbReference type="InterPro" id="IPR037066">
    <property type="entry name" value="Plug_dom_sf"/>
</dbReference>
<evidence type="ECO:0000256" key="9">
    <source>
        <dbReference type="RuleBase" id="RU003357"/>
    </source>
</evidence>
<evidence type="ECO:0000313" key="14">
    <source>
        <dbReference type="Proteomes" id="UP001064632"/>
    </source>
</evidence>
<evidence type="ECO:0000259" key="12">
    <source>
        <dbReference type="Pfam" id="PF07715"/>
    </source>
</evidence>
<keyword evidence="6 8" id="KW-0472">Membrane</keyword>
<keyword evidence="14" id="KW-1185">Reference proteome</keyword>
<keyword evidence="13" id="KW-0675">Receptor</keyword>
<comment type="subcellular location">
    <subcellularLocation>
        <location evidence="1 8">Cell outer membrane</location>
        <topology evidence="1 8">Multi-pass membrane protein</topology>
    </subcellularLocation>
</comment>
<feature type="domain" description="TonB-dependent receptor plug" evidence="12">
    <location>
        <begin position="49"/>
        <end position="136"/>
    </location>
</feature>
<dbReference type="InterPro" id="IPR039426">
    <property type="entry name" value="TonB-dep_rcpt-like"/>
</dbReference>
<dbReference type="InterPro" id="IPR000531">
    <property type="entry name" value="Beta-barrel_TonB"/>
</dbReference>
<dbReference type="Pfam" id="PF07715">
    <property type="entry name" value="Plug"/>
    <property type="match status" value="1"/>
</dbReference>
<dbReference type="RefSeq" id="WP_261695082.1">
    <property type="nucleotide sequence ID" value="NZ_CP104694.1"/>
</dbReference>
<protein>
    <submittedName>
        <fullName evidence="13">TonB-dependent receptor</fullName>
    </submittedName>
</protein>
<keyword evidence="7 8" id="KW-0998">Cell outer membrane</keyword>
<dbReference type="Proteomes" id="UP001064632">
    <property type="component" value="Chromosome"/>
</dbReference>
<dbReference type="Gene3D" id="2.170.130.10">
    <property type="entry name" value="TonB-dependent receptor, plug domain"/>
    <property type="match status" value="1"/>
</dbReference>
<evidence type="ECO:0000313" key="13">
    <source>
        <dbReference type="EMBL" id="UXI68120.1"/>
    </source>
</evidence>
<dbReference type="Gene3D" id="2.40.170.20">
    <property type="entry name" value="TonB-dependent receptor, beta-barrel domain"/>
    <property type="match status" value="1"/>
</dbReference>
<dbReference type="InterPro" id="IPR036942">
    <property type="entry name" value="Beta-barrel_TonB_sf"/>
</dbReference>
<feature type="region of interest" description="Disordered" evidence="10">
    <location>
        <begin position="472"/>
        <end position="499"/>
    </location>
</feature>
<proteinExistence type="inferred from homology"/>
<evidence type="ECO:0000256" key="2">
    <source>
        <dbReference type="ARBA" id="ARBA00022448"/>
    </source>
</evidence>
<evidence type="ECO:0000256" key="4">
    <source>
        <dbReference type="ARBA" id="ARBA00022692"/>
    </source>
</evidence>
<evidence type="ECO:0000259" key="11">
    <source>
        <dbReference type="Pfam" id="PF00593"/>
    </source>
</evidence>
<reference evidence="13" key="1">
    <citation type="submission" date="2022-09" db="EMBL/GenBank/DDBJ databases">
        <title>Tahibacter sp. nov., isolated from a fresh water.</title>
        <authorList>
            <person name="Baek J.H."/>
            <person name="Lee J.K."/>
            <person name="Kim J.M."/>
            <person name="Jeon C.O."/>
        </authorList>
    </citation>
    <scope>NUCLEOTIDE SEQUENCE</scope>
    <source>
        <strain evidence="13">W38</strain>
    </source>
</reference>
<keyword evidence="3 8" id="KW-1134">Transmembrane beta strand</keyword>
<keyword evidence="5 9" id="KW-0798">TonB box</keyword>
<evidence type="ECO:0000256" key="1">
    <source>
        <dbReference type="ARBA" id="ARBA00004571"/>
    </source>
</evidence>
<accession>A0ABY6BGB6</accession>
<evidence type="ECO:0000256" key="3">
    <source>
        <dbReference type="ARBA" id="ARBA00022452"/>
    </source>
</evidence>
<evidence type="ECO:0000256" key="8">
    <source>
        <dbReference type="PROSITE-ProRule" id="PRU01360"/>
    </source>
</evidence>
<sequence>MICSLLPVAHAADKAGSAAPKPAEATPLGAIGVKAPTRLQMRKVDSTRRVVVSRDDIARYGDNTLLDVLRRQPGITVTANGVRLRGLGGRYTQILLDGNPTPPDFALESIAPDLIERIEILPAAVAEYSTRAVAGTINIVLRRQLRSSEQTLKVGLGQDSGPWYPDLTLAIADKYEDFSYSVTGTALKTRNQPEGWRIDRAWDKTGKPTRLRHTRDRIDSDSRRLNLAPRFTWKLPGGGSVAWQTLLQQTDDLWQRQMHEQTLQGRPTMYPVNQRNTDSGSRSTRSDVTWTRPIGEGATLDVNAGFNTAHRDTRLNFLGYDASSQLLLDRNVISGVTDTGTFSTGKYRLSLGDQHNLGAGWDLARTRRTESRLQHDRSGEGVLLDTIDEDFRADMTWLAFYGQDEWQITPDWQSYLGLRWEGWRSAVSGRTIETTRRHADVLSPIGQLVWKRPGNDTDQVRIGVARTYTTPQPRNLVPRRYPSNNNNGPANPDEEGNPALRPEKAWGLDVAYEHYIGDDGLWSISGYLRRIDDVTTHPVFERDGVWLTMPINSGSARTRGVTVEVKIPLRHWWPAGPEIALRGNATRNWSTVDALPPPYNRLTSQTPVSGSVGFDWRATAAFSVGADFSIEGSQFSYTDLAVSRRTRLKRRLDIYALWKSDERTQWRLALSDVLQQPESITTWHQDARATRSQEELSDGSSGIRLSFERKL</sequence>
<dbReference type="PANTHER" id="PTHR40980:SF4">
    <property type="entry name" value="TONB-DEPENDENT RECEPTOR-LIKE BETA-BARREL DOMAIN-CONTAINING PROTEIN"/>
    <property type="match status" value="1"/>
</dbReference>
<dbReference type="PANTHER" id="PTHR40980">
    <property type="entry name" value="PLUG DOMAIN-CONTAINING PROTEIN"/>
    <property type="match status" value="1"/>
</dbReference>
<organism evidence="13 14">
    <name type="scientific">Tahibacter amnicola</name>
    <dbReference type="NCBI Taxonomy" id="2976241"/>
    <lineage>
        <taxon>Bacteria</taxon>
        <taxon>Pseudomonadati</taxon>
        <taxon>Pseudomonadota</taxon>
        <taxon>Gammaproteobacteria</taxon>
        <taxon>Lysobacterales</taxon>
        <taxon>Rhodanobacteraceae</taxon>
        <taxon>Tahibacter</taxon>
    </lineage>
</organism>
<evidence type="ECO:0000256" key="6">
    <source>
        <dbReference type="ARBA" id="ARBA00023136"/>
    </source>
</evidence>
<dbReference type="SUPFAM" id="SSF56935">
    <property type="entry name" value="Porins"/>
    <property type="match status" value="1"/>
</dbReference>
<evidence type="ECO:0000256" key="5">
    <source>
        <dbReference type="ARBA" id="ARBA00023077"/>
    </source>
</evidence>
<evidence type="ECO:0000256" key="7">
    <source>
        <dbReference type="ARBA" id="ARBA00023237"/>
    </source>
</evidence>
<comment type="similarity">
    <text evidence="8 9">Belongs to the TonB-dependent receptor family.</text>
</comment>
<name>A0ABY6BGB6_9GAMM</name>
<dbReference type="PROSITE" id="PS52016">
    <property type="entry name" value="TONB_DEPENDENT_REC_3"/>
    <property type="match status" value="1"/>
</dbReference>
<gene>
    <name evidence="13" type="ORF">N4264_00255</name>
</gene>
<evidence type="ECO:0000256" key="10">
    <source>
        <dbReference type="SAM" id="MobiDB-lite"/>
    </source>
</evidence>
<dbReference type="EMBL" id="CP104694">
    <property type="protein sequence ID" value="UXI68120.1"/>
    <property type="molecule type" value="Genomic_DNA"/>
</dbReference>
<feature type="region of interest" description="Disordered" evidence="10">
    <location>
        <begin position="268"/>
        <end position="289"/>
    </location>
</feature>